<keyword evidence="1" id="KW-0812">Transmembrane</keyword>
<keyword evidence="1" id="KW-0472">Membrane</keyword>
<evidence type="ECO:0000256" key="1">
    <source>
        <dbReference type="SAM" id="Phobius"/>
    </source>
</evidence>
<dbReference type="EMBL" id="BSOE01000054">
    <property type="protein sequence ID" value="GLR05482.1"/>
    <property type="molecule type" value="Genomic_DNA"/>
</dbReference>
<dbReference type="Proteomes" id="UP001156669">
    <property type="component" value="Unassembled WGS sequence"/>
</dbReference>
<organism evidence="2 3">
    <name type="scientific">Vibrio hyugaensis</name>
    <dbReference type="NCBI Taxonomy" id="1534743"/>
    <lineage>
        <taxon>Bacteria</taxon>
        <taxon>Pseudomonadati</taxon>
        <taxon>Pseudomonadota</taxon>
        <taxon>Gammaproteobacteria</taxon>
        <taxon>Vibrionales</taxon>
        <taxon>Vibrionaceae</taxon>
        <taxon>Vibrio</taxon>
    </lineage>
</organism>
<feature type="transmembrane region" description="Helical" evidence="1">
    <location>
        <begin position="17"/>
        <end position="35"/>
    </location>
</feature>
<name>A0ABQ5Y3E0_9VIBR</name>
<protein>
    <submittedName>
        <fullName evidence="2">Uncharacterized protein</fullName>
    </submittedName>
</protein>
<keyword evidence="3" id="KW-1185">Reference proteome</keyword>
<accession>A0ABQ5Y3E0</accession>
<keyword evidence="1" id="KW-1133">Transmembrane helix</keyword>
<evidence type="ECO:0000313" key="3">
    <source>
        <dbReference type="Proteomes" id="UP001156669"/>
    </source>
</evidence>
<reference evidence="3" key="1">
    <citation type="journal article" date="2019" name="Int. J. Syst. Evol. Microbiol.">
        <title>The Global Catalogue of Microorganisms (GCM) 10K type strain sequencing project: providing services to taxonomists for standard genome sequencing and annotation.</title>
        <authorList>
            <consortium name="The Broad Institute Genomics Platform"/>
            <consortium name="The Broad Institute Genome Sequencing Center for Infectious Disease"/>
            <person name="Wu L."/>
            <person name="Ma J."/>
        </authorList>
    </citation>
    <scope>NUCLEOTIDE SEQUENCE [LARGE SCALE GENOMIC DNA]</scope>
    <source>
        <strain evidence="3">NBRC 110633</strain>
    </source>
</reference>
<proteinExistence type="predicted"/>
<gene>
    <name evidence="2" type="ORF">GCM10007906_30700</name>
</gene>
<sequence length="140" mass="15940">MNATILRTLNYLDANRTITIVLLILANIASIFITLNSEIKVYGRIEAEGYRWAIYSTLFKQEFTTRIIYSKVDDSHAKTVSHTNTYVESEVHGNSFISLGDNNSIAISHNRIFSIDNKCALFFSGREKLAMENASLRCFY</sequence>
<evidence type="ECO:0000313" key="2">
    <source>
        <dbReference type="EMBL" id="GLR05482.1"/>
    </source>
</evidence>
<comment type="caution">
    <text evidence="2">The sequence shown here is derived from an EMBL/GenBank/DDBJ whole genome shotgun (WGS) entry which is preliminary data.</text>
</comment>